<protein>
    <submittedName>
        <fullName evidence="2">8377_t:CDS:1</fullName>
    </submittedName>
</protein>
<feature type="transmembrane region" description="Helical" evidence="1">
    <location>
        <begin position="95"/>
        <end position="117"/>
    </location>
</feature>
<name>A0A9N9B236_9GLOM</name>
<evidence type="ECO:0000313" key="2">
    <source>
        <dbReference type="EMBL" id="CAG8549762.1"/>
    </source>
</evidence>
<accession>A0A9N9B236</accession>
<reference evidence="2" key="1">
    <citation type="submission" date="2021-06" db="EMBL/GenBank/DDBJ databases">
        <authorList>
            <person name="Kallberg Y."/>
            <person name="Tangrot J."/>
            <person name="Rosling A."/>
        </authorList>
    </citation>
    <scope>NUCLEOTIDE SEQUENCE</scope>
    <source>
        <strain evidence="2">MT106</strain>
    </source>
</reference>
<dbReference type="Proteomes" id="UP000789831">
    <property type="component" value="Unassembled WGS sequence"/>
</dbReference>
<dbReference type="AlphaFoldDB" id="A0A9N9B236"/>
<gene>
    <name evidence="2" type="ORF">AGERDE_LOCUS6605</name>
</gene>
<organism evidence="2 3">
    <name type="scientific">Ambispora gerdemannii</name>
    <dbReference type="NCBI Taxonomy" id="144530"/>
    <lineage>
        <taxon>Eukaryota</taxon>
        <taxon>Fungi</taxon>
        <taxon>Fungi incertae sedis</taxon>
        <taxon>Mucoromycota</taxon>
        <taxon>Glomeromycotina</taxon>
        <taxon>Glomeromycetes</taxon>
        <taxon>Archaeosporales</taxon>
        <taxon>Ambisporaceae</taxon>
        <taxon>Ambispora</taxon>
    </lineage>
</organism>
<evidence type="ECO:0000313" key="3">
    <source>
        <dbReference type="Proteomes" id="UP000789831"/>
    </source>
</evidence>
<keyword evidence="1" id="KW-0472">Membrane</keyword>
<proteinExistence type="predicted"/>
<dbReference type="EMBL" id="CAJVPL010001055">
    <property type="protein sequence ID" value="CAG8549762.1"/>
    <property type="molecule type" value="Genomic_DNA"/>
</dbReference>
<comment type="caution">
    <text evidence="2">The sequence shown here is derived from an EMBL/GenBank/DDBJ whole genome shotgun (WGS) entry which is preliminary data.</text>
</comment>
<keyword evidence="1" id="KW-1133">Transmembrane helix</keyword>
<sequence>MSNRNYSLKVANAASSSTIYRAKTTYNVIPTYIENRPIVNYQTISTSSLNPSETLPAYRAQQHPNTSFKLVHRSQLVSNTTDTTTQTRSKHIINFIIFVPVIIIFVLMLIGTLSFIYRKMRQCQIQKDNLQSMLEIEVMTPNLQIGKVIDGRRVKKLSMPPPKQSKQVSNFAKIQAQFRQRWRSLGSLGSIDSTVRNNAGSSVNATNDNSKDVMIYVGFDSSRYVGKESGDDSIVMTTDKRQNEANVKVETTDGHQSEANMKIETTDGHQSEANMTVETTDGHQNEVNMKVETTDGHQSEANTTVETREMLKSAEFKARIIELSIDLRKNGLKLQESSLSETSVRDV</sequence>
<keyword evidence="1" id="KW-0812">Transmembrane</keyword>
<evidence type="ECO:0000256" key="1">
    <source>
        <dbReference type="SAM" id="Phobius"/>
    </source>
</evidence>
<keyword evidence="3" id="KW-1185">Reference proteome</keyword>